<sequence length="406" mass="45165">MMGSTTSTSYPLQAFSLWIHTFPPRIGSEKTFDLAMRYFVESGEAFRCRREVAESLAPATRENALTSLRCAMSVPKVDDSILLAISLHVFAEVFIALGTFHYVAHIRGLSHILHSRIASLSCIEKDLDFMLINSTYLEEITDALRRGRDCIYDTKASTAATSRQCVRLTAPDVASTALIQQFVKIPRLARLVRACAACPTNTVLLSETTQLAEELYFSPVGDLVTRSIGEVGQIQTLTPRVAQVLEQSLQYSSIEEFALAIRFETYRVLLSGILQTLHWLDPFSSQFDIEAIESQDTEAATIIAMSVDYAMTVDRSLPLPALRILTPLQYSFGAWYRLAKRQCGNTQGMYGVLMQEWSLCTSNAILKDWKAPEDSLSDICTRSESFAGARMVYPLAHPWETLGPGG</sequence>
<evidence type="ECO:0000313" key="2">
    <source>
        <dbReference type="EMBL" id="KAF2816588.1"/>
    </source>
</evidence>
<organism evidence="2">
    <name type="scientific">Mytilinidion resinicola</name>
    <dbReference type="NCBI Taxonomy" id="574789"/>
    <lineage>
        <taxon>Eukaryota</taxon>
        <taxon>Fungi</taxon>
        <taxon>Dikarya</taxon>
        <taxon>Ascomycota</taxon>
        <taxon>Pezizomycotina</taxon>
        <taxon>Dothideomycetes</taxon>
        <taxon>Pleosporomycetidae</taxon>
        <taxon>Mytilinidiales</taxon>
        <taxon>Mytilinidiaceae</taxon>
        <taxon>Mytilinidion</taxon>
    </lineage>
</organism>
<dbReference type="RefSeq" id="XP_033583552.1">
    <property type="nucleotide sequence ID" value="XM_033727579.1"/>
</dbReference>
<dbReference type="Proteomes" id="UP000504636">
    <property type="component" value="Unplaced"/>
</dbReference>
<reference evidence="4" key="3">
    <citation type="submission" date="2025-04" db="UniProtKB">
        <authorList>
            <consortium name="RefSeq"/>
        </authorList>
    </citation>
    <scope>IDENTIFICATION</scope>
    <source>
        <strain evidence="4">CBS 304.34</strain>
    </source>
</reference>
<keyword evidence="1" id="KW-0812">Transmembrane</keyword>
<dbReference type="InterPro" id="IPR053178">
    <property type="entry name" value="Osmoadaptation_assoc"/>
</dbReference>
<dbReference type="GeneID" id="54468472"/>
<evidence type="ECO:0000313" key="3">
    <source>
        <dbReference type="Proteomes" id="UP000504636"/>
    </source>
</evidence>
<keyword evidence="1" id="KW-1133">Transmembrane helix</keyword>
<keyword evidence="1" id="KW-0472">Membrane</keyword>
<dbReference type="EMBL" id="MU003693">
    <property type="protein sequence ID" value="KAF2816588.1"/>
    <property type="molecule type" value="Genomic_DNA"/>
</dbReference>
<protein>
    <submittedName>
        <fullName evidence="2 4">Uncharacterized protein</fullName>
    </submittedName>
</protein>
<evidence type="ECO:0000313" key="4">
    <source>
        <dbReference type="RefSeq" id="XP_033583552.1"/>
    </source>
</evidence>
<name>A0A6A6Z6Z6_9PEZI</name>
<dbReference type="PANTHER" id="PTHR38111:SF2">
    <property type="entry name" value="FINGER DOMAIN PROTEIN, PUTATIVE (AFU_ORTHOLOGUE AFUA_1G01560)-RELATED"/>
    <property type="match status" value="1"/>
</dbReference>
<evidence type="ECO:0000256" key="1">
    <source>
        <dbReference type="SAM" id="Phobius"/>
    </source>
</evidence>
<dbReference type="AlphaFoldDB" id="A0A6A6Z6Z6"/>
<reference evidence="4" key="2">
    <citation type="submission" date="2020-04" db="EMBL/GenBank/DDBJ databases">
        <authorList>
            <consortium name="NCBI Genome Project"/>
        </authorList>
    </citation>
    <scope>NUCLEOTIDE SEQUENCE</scope>
    <source>
        <strain evidence="4">CBS 304.34</strain>
    </source>
</reference>
<keyword evidence="3" id="KW-1185">Reference proteome</keyword>
<reference evidence="2 4" key="1">
    <citation type="journal article" date="2020" name="Stud. Mycol.">
        <title>101 Dothideomycetes genomes: a test case for predicting lifestyles and emergence of pathogens.</title>
        <authorList>
            <person name="Haridas S."/>
            <person name="Albert R."/>
            <person name="Binder M."/>
            <person name="Bloem J."/>
            <person name="Labutti K."/>
            <person name="Salamov A."/>
            <person name="Andreopoulos B."/>
            <person name="Baker S."/>
            <person name="Barry K."/>
            <person name="Bills G."/>
            <person name="Bluhm B."/>
            <person name="Cannon C."/>
            <person name="Castanera R."/>
            <person name="Culley D."/>
            <person name="Daum C."/>
            <person name="Ezra D."/>
            <person name="Gonzalez J."/>
            <person name="Henrissat B."/>
            <person name="Kuo A."/>
            <person name="Liang C."/>
            <person name="Lipzen A."/>
            <person name="Lutzoni F."/>
            <person name="Magnuson J."/>
            <person name="Mondo S."/>
            <person name="Nolan M."/>
            <person name="Ohm R."/>
            <person name="Pangilinan J."/>
            <person name="Park H.-J."/>
            <person name="Ramirez L."/>
            <person name="Alfaro M."/>
            <person name="Sun H."/>
            <person name="Tritt A."/>
            <person name="Yoshinaga Y."/>
            <person name="Zwiers L.-H."/>
            <person name="Turgeon B."/>
            <person name="Goodwin S."/>
            <person name="Spatafora J."/>
            <person name="Crous P."/>
            <person name="Grigoriev I."/>
        </authorList>
    </citation>
    <scope>NUCLEOTIDE SEQUENCE</scope>
    <source>
        <strain evidence="2 4">CBS 304.34</strain>
    </source>
</reference>
<dbReference type="PANTHER" id="PTHR38111">
    <property type="entry name" value="ZN(2)-C6 FUNGAL-TYPE DOMAIN-CONTAINING PROTEIN-RELATED"/>
    <property type="match status" value="1"/>
</dbReference>
<accession>A0A6A6Z6Z6</accession>
<dbReference type="OrthoDB" id="5126878at2759"/>
<feature type="transmembrane region" description="Helical" evidence="1">
    <location>
        <begin position="81"/>
        <end position="104"/>
    </location>
</feature>
<proteinExistence type="predicted"/>
<gene>
    <name evidence="2 4" type="ORF">BDZ99DRAFT_566400</name>
</gene>